<comment type="similarity">
    <text evidence="2 9">Belongs to the HMG-CoA reductase family.</text>
</comment>
<dbReference type="PROSITE" id="PS00318">
    <property type="entry name" value="HMG_COA_REDUCTASE_2"/>
    <property type="match status" value="1"/>
</dbReference>
<dbReference type="Pfam" id="PF12349">
    <property type="entry name" value="Sterol-sensing"/>
    <property type="match status" value="1"/>
</dbReference>
<keyword evidence="8 9" id="KW-0472">Membrane</keyword>
<dbReference type="PANTHER" id="PTHR10572">
    <property type="entry name" value="3-HYDROXY-3-METHYLGLUTARYL-COENZYME A REDUCTASE"/>
    <property type="match status" value="1"/>
</dbReference>
<dbReference type="SUPFAM" id="SSF56542">
    <property type="entry name" value="Substrate-binding domain of HMG-CoA reductase"/>
    <property type="match status" value="1"/>
</dbReference>
<dbReference type="InterPro" id="IPR000731">
    <property type="entry name" value="SSD"/>
</dbReference>
<feature type="transmembrane region" description="Helical" evidence="9">
    <location>
        <begin position="259"/>
        <end position="279"/>
    </location>
</feature>
<keyword evidence="13" id="KW-1185">Reference proteome</keyword>
<dbReference type="Gene3D" id="3.90.770.10">
    <property type="entry name" value="3-hydroxy-3-methylglutaryl-coenzyme A Reductase, Chain A, domain 2"/>
    <property type="match status" value="1"/>
</dbReference>
<dbReference type="InterPro" id="IPR023076">
    <property type="entry name" value="HMG_CoA_Rdtase_CS"/>
</dbReference>
<evidence type="ECO:0000256" key="2">
    <source>
        <dbReference type="ARBA" id="ARBA00007661"/>
    </source>
</evidence>
<evidence type="ECO:0000256" key="1">
    <source>
        <dbReference type="ARBA" id="ARBA00004477"/>
    </source>
</evidence>
<dbReference type="InterPro" id="IPR023282">
    <property type="entry name" value="HMG_CoA_Rdtase_N"/>
</dbReference>
<dbReference type="Pfam" id="PF13323">
    <property type="entry name" value="HPIH"/>
    <property type="match status" value="1"/>
</dbReference>
<dbReference type="GO" id="GO:0004420">
    <property type="term" value="F:hydroxymethylglutaryl-CoA reductase (NADPH) activity"/>
    <property type="evidence" value="ECO:0007669"/>
    <property type="project" value="UniProtKB-EC"/>
</dbReference>
<dbReference type="InterPro" id="IPR025583">
    <property type="entry name" value="HMG-CoA_N_dom"/>
</dbReference>
<organism evidence="12 13">
    <name type="scientific">Sporothrix eucalyptigena</name>
    <dbReference type="NCBI Taxonomy" id="1812306"/>
    <lineage>
        <taxon>Eukaryota</taxon>
        <taxon>Fungi</taxon>
        <taxon>Dikarya</taxon>
        <taxon>Ascomycota</taxon>
        <taxon>Pezizomycotina</taxon>
        <taxon>Sordariomycetes</taxon>
        <taxon>Sordariomycetidae</taxon>
        <taxon>Ophiostomatales</taxon>
        <taxon>Ophiostomataceae</taxon>
        <taxon>Sporothrix</taxon>
    </lineage>
</organism>
<feature type="transmembrane region" description="Helical" evidence="9">
    <location>
        <begin position="286"/>
        <end position="306"/>
    </location>
</feature>
<evidence type="ECO:0000256" key="9">
    <source>
        <dbReference type="RuleBase" id="RU361219"/>
    </source>
</evidence>
<dbReference type="Gene3D" id="1.10.3270.10">
    <property type="entry name" value="HMGR, N-terminal domain"/>
    <property type="match status" value="1"/>
</dbReference>
<feature type="region of interest" description="Disordered" evidence="10">
    <location>
        <begin position="354"/>
        <end position="378"/>
    </location>
</feature>
<comment type="caution">
    <text evidence="12">The sequence shown here is derived from an EMBL/GenBank/DDBJ whole genome shotgun (WGS) entry which is preliminary data.</text>
</comment>
<dbReference type="InterPro" id="IPR009029">
    <property type="entry name" value="HMG_CoA_Rdtase_sub-bd_dom_sf"/>
</dbReference>
<keyword evidence="7 9" id="KW-0560">Oxidoreductase</keyword>
<feature type="transmembrane region" description="Helical" evidence="9">
    <location>
        <begin position="404"/>
        <end position="423"/>
    </location>
</feature>
<evidence type="ECO:0000256" key="10">
    <source>
        <dbReference type="SAM" id="MobiDB-lite"/>
    </source>
</evidence>
<evidence type="ECO:0000256" key="5">
    <source>
        <dbReference type="ARBA" id="ARBA00022857"/>
    </source>
</evidence>
<evidence type="ECO:0000313" key="12">
    <source>
        <dbReference type="EMBL" id="CAK7229181.1"/>
    </source>
</evidence>
<dbReference type="Gene3D" id="3.30.70.420">
    <property type="entry name" value="Hydroxymethylglutaryl-CoA reductase, class I/II, NAD/NADP-binding domain"/>
    <property type="match status" value="1"/>
</dbReference>
<dbReference type="EC" id="1.1.1.34" evidence="9"/>
<evidence type="ECO:0000259" key="11">
    <source>
        <dbReference type="PROSITE" id="PS50156"/>
    </source>
</evidence>
<reference evidence="12 13" key="1">
    <citation type="submission" date="2024-01" db="EMBL/GenBank/DDBJ databases">
        <authorList>
            <person name="Allen C."/>
            <person name="Tagirdzhanova G."/>
        </authorList>
    </citation>
    <scope>NUCLEOTIDE SEQUENCE [LARGE SCALE GENOMIC DNA]</scope>
</reference>
<dbReference type="PROSITE" id="PS00066">
    <property type="entry name" value="HMG_COA_REDUCTASE_1"/>
    <property type="match status" value="1"/>
</dbReference>
<dbReference type="InterPro" id="IPR009023">
    <property type="entry name" value="HMG_CoA_Rdtase_NAD(P)-bd_sf"/>
</dbReference>
<keyword evidence="3 9" id="KW-0812">Transmembrane</keyword>
<dbReference type="PRINTS" id="PR00071">
    <property type="entry name" value="HMGCOARDTASE"/>
</dbReference>
<dbReference type="InterPro" id="IPR004554">
    <property type="entry name" value="HMG_CoA_Rdtase_eu_arc"/>
</dbReference>
<keyword evidence="4 9" id="KW-0256">Endoplasmic reticulum</keyword>
<dbReference type="NCBIfam" id="TIGR00533">
    <property type="entry name" value="HMG_CoA_R_NADP"/>
    <property type="match status" value="1"/>
</dbReference>
<dbReference type="SUPFAM" id="SSF55035">
    <property type="entry name" value="NAD-binding domain of HMG-CoA reductase"/>
    <property type="match status" value="1"/>
</dbReference>
<keyword evidence="6 9" id="KW-1133">Transmembrane helix</keyword>
<comment type="pathway">
    <text evidence="9">Metabolic intermediate biosynthesis; (R)-mevalonate biosynthesis; (R)-mevalonate from acetyl-CoA: step 3/3.</text>
</comment>
<dbReference type="InterPro" id="IPR053958">
    <property type="entry name" value="HMGCR/SNAP/NPC1-like_SSD"/>
</dbReference>
<feature type="compositionally biased region" description="Low complexity" evidence="10">
    <location>
        <begin position="1192"/>
        <end position="1201"/>
    </location>
</feature>
<sequence>MSTIASSFIPSRFRGQQPAAQAASPSWLNKKLTPLLQLLSSLTSSHPIHTVVIVAVLASSTYMGLLEESIFDASRSVRRADWSSLSEGSRSLRVSSDTAWKWQPYDTSATPSGVDHLALLTFVFPESSTDSAPKTAPLLDSVPIPENISVTALPSTANPLGAYSQDTSLAFAVAYDNAAQFTSAAREIPLHDTSANGEQQQKDDAAATRVTEEHGREKKMWIMKAAGAVQTGSSIVRWLQNGWVEFLDLLKNADTLDIIIMVLGYLSMHLTFVSLFLSMRRLGSNFWLGTSVLFSSIFAFLFGLIVTTKLGVPVSMVLLSEGLPFLVVTIGFEKNIALTKAVLSHALERRRNLERPSAVKTSSSSSSSSRPSSKKVTTTSSPSVIQYAIQMAIKEKGFDIVRDYAIEILILVIGAASGVQGGLQQFCFLAAWILFFDCILLFSFYTAILCIKLEINRIKRHVEMRRALEDDGVSRRVAENVAQSNDWPRTDGRGEPSTSIFGRQIKSTSVPKFKVLMVTGFVIINVLNLCTLPFRSSDSLSSISSMAGGLGGVVASPPVDPFKVAASGLDTILASAKEQNRDTIVTILTPIKYELEFPSIHYALPSSRSGSSSSHGQSATDPLSDLTYGGVGGRMVGSILKSLEDPVLSKWIIIALALSVALNGYLFNVARWGIKDPNMPDHPIDPRELAQAQKFNDTASATLPMGEYMPPTPIGNKPMTPALTDDEGDLLAMRPLKQKDPRPSPSQADLQAAKAQASLIQRTPAEMEQMLKDSRAHELTDGELVYLSLRGKIPGYALEKTLKDYTRAVKIRRATIARTKATEELTGLLDESELPFENYNWAQVFGQCCENVVGYMPIPVGVAGPIVIDGKSYFIPMATTEGVLVASTSRGCKAINAGGGAVTVLTADGMTRGPCLSFETVERAGAAKIWLDSETGQTTMRKAFNSTSRFARLSNMKTALAGTNLYVRFKTTTGDAMGMNMISKGVEHALNVMMNEAGFEDMNIVSLSGNYCIDKKAAAINWIDGRGKSVVAEAIIPGDVVKNVLKTDVDTLVELNVSKNLIGSAMAGAIGGFNAHAANIVAAIYIATGQDPAQVVESANCITIMKNLRGSLQISVSMPSIEVGTLGGGTVLEPQGAMLDMLGVRGPHPTNPGENSRRLARIVAAATLAGELSLCSALAAGHLVRAHMAHNRSAPPTRTTTPAPPSGVMTPVTGLTPAVAAVERSASTAALSPAALERSRR</sequence>
<dbReference type="CDD" id="cd00643">
    <property type="entry name" value="HMG-CoA_reductase_classI"/>
    <property type="match status" value="1"/>
</dbReference>
<comment type="subcellular location">
    <subcellularLocation>
        <location evidence="1 9">Endoplasmic reticulum membrane</location>
        <topology evidence="1 9">Multi-pass membrane protein</topology>
    </subcellularLocation>
</comment>
<evidence type="ECO:0000313" key="13">
    <source>
        <dbReference type="Proteomes" id="UP001642482"/>
    </source>
</evidence>
<dbReference type="PROSITE" id="PS01192">
    <property type="entry name" value="HMG_COA_REDUCTASE_3"/>
    <property type="match status" value="1"/>
</dbReference>
<feature type="region of interest" description="Disordered" evidence="10">
    <location>
        <begin position="1189"/>
        <end position="1211"/>
    </location>
</feature>
<dbReference type="PROSITE" id="PS50156">
    <property type="entry name" value="SSD"/>
    <property type="match status" value="1"/>
</dbReference>
<feature type="transmembrane region" description="Helical" evidence="9">
    <location>
        <begin position="513"/>
        <end position="534"/>
    </location>
</feature>
<gene>
    <name evidence="12" type="primary">HMG1</name>
    <name evidence="12" type="ORF">SEUCBS140593_007159</name>
</gene>
<name>A0ABP0CB98_9PEZI</name>
<dbReference type="EMBL" id="CAWUHD010000084">
    <property type="protein sequence ID" value="CAK7229181.1"/>
    <property type="molecule type" value="Genomic_DNA"/>
</dbReference>
<feature type="transmembrane region" description="Helical" evidence="9">
    <location>
        <begin position="429"/>
        <end position="451"/>
    </location>
</feature>
<evidence type="ECO:0000256" key="7">
    <source>
        <dbReference type="ARBA" id="ARBA00023002"/>
    </source>
</evidence>
<dbReference type="Proteomes" id="UP001642482">
    <property type="component" value="Unassembled WGS sequence"/>
</dbReference>
<keyword evidence="5 9" id="KW-0521">NADP</keyword>
<dbReference type="PANTHER" id="PTHR10572:SF24">
    <property type="entry name" value="3-HYDROXY-3-METHYLGLUTARYL-COENZYME A REDUCTASE"/>
    <property type="match status" value="1"/>
</dbReference>
<dbReference type="InterPro" id="IPR023074">
    <property type="entry name" value="HMG_CoA_Rdtase_cat_sf"/>
</dbReference>
<evidence type="ECO:0000256" key="6">
    <source>
        <dbReference type="ARBA" id="ARBA00022989"/>
    </source>
</evidence>
<comment type="catalytic activity">
    <reaction evidence="9">
        <text>(R)-mevalonate + 2 NADP(+) + CoA = (3S)-3-hydroxy-3-methylglutaryl-CoA + 2 NADPH + 2 H(+)</text>
        <dbReference type="Rhea" id="RHEA:15989"/>
        <dbReference type="ChEBI" id="CHEBI:15378"/>
        <dbReference type="ChEBI" id="CHEBI:36464"/>
        <dbReference type="ChEBI" id="CHEBI:43074"/>
        <dbReference type="ChEBI" id="CHEBI:57287"/>
        <dbReference type="ChEBI" id="CHEBI:57783"/>
        <dbReference type="ChEBI" id="CHEBI:58349"/>
        <dbReference type="EC" id="1.1.1.34"/>
    </reaction>
</comment>
<dbReference type="Pfam" id="PF00368">
    <property type="entry name" value="HMG-CoA_red"/>
    <property type="match status" value="1"/>
</dbReference>
<feature type="transmembrane region" description="Helical" evidence="9">
    <location>
        <begin position="312"/>
        <end position="332"/>
    </location>
</feature>
<accession>A0ABP0CB98</accession>
<evidence type="ECO:0000256" key="8">
    <source>
        <dbReference type="ARBA" id="ARBA00023136"/>
    </source>
</evidence>
<dbReference type="PROSITE" id="PS50065">
    <property type="entry name" value="HMG_COA_REDUCTASE_4"/>
    <property type="match status" value="1"/>
</dbReference>
<evidence type="ECO:0000256" key="3">
    <source>
        <dbReference type="ARBA" id="ARBA00022692"/>
    </source>
</evidence>
<feature type="domain" description="SSD" evidence="11">
    <location>
        <begin position="257"/>
        <end position="451"/>
    </location>
</feature>
<feature type="compositionally biased region" description="Low complexity" evidence="10">
    <location>
        <begin position="356"/>
        <end position="378"/>
    </location>
</feature>
<evidence type="ECO:0000256" key="4">
    <source>
        <dbReference type="ARBA" id="ARBA00022824"/>
    </source>
</evidence>
<proteinExistence type="inferred from homology"/>
<dbReference type="InterPro" id="IPR002202">
    <property type="entry name" value="HMG_CoA_Rdtase"/>
</dbReference>
<protein>
    <recommendedName>
        <fullName evidence="9">3-hydroxy-3-methylglutaryl coenzyme A reductase</fullName>
        <shortName evidence="9">HMG-CoA reductase</shortName>
        <ecNumber evidence="9">1.1.1.34</ecNumber>
    </recommendedName>
</protein>